<dbReference type="Pfam" id="PF00535">
    <property type="entry name" value="Glycos_transf_2"/>
    <property type="match status" value="1"/>
</dbReference>
<accession>A0A6L5Z240</accession>
<reference evidence="4 5" key="1">
    <citation type="submission" date="2019-10" db="EMBL/GenBank/DDBJ databases">
        <title>Cognatihalovulum marinum gen. nov. sp. nov., a new member of the family Rhodobacteraceae isolated from deep seawater of the Northwest Indian Ocean.</title>
        <authorList>
            <person name="Ruan C."/>
            <person name="Wang J."/>
            <person name="Zheng X."/>
            <person name="Song L."/>
            <person name="Zhu Y."/>
            <person name="Huang Y."/>
            <person name="Lu Z."/>
            <person name="Du W."/>
            <person name="Huang L."/>
            <person name="Dai X."/>
        </authorList>
    </citation>
    <scope>NUCLEOTIDE SEQUENCE [LARGE SCALE GENOMIC DNA]</scope>
    <source>
        <strain evidence="4 5">2CG4</strain>
    </source>
</reference>
<dbReference type="Proteomes" id="UP000474957">
    <property type="component" value="Unassembled WGS sequence"/>
</dbReference>
<dbReference type="AlphaFoldDB" id="A0A6L5Z240"/>
<dbReference type="CDD" id="cd03801">
    <property type="entry name" value="GT4_PimA-like"/>
    <property type="match status" value="1"/>
</dbReference>
<dbReference type="PANTHER" id="PTHR12526">
    <property type="entry name" value="GLYCOSYLTRANSFERASE"/>
    <property type="match status" value="1"/>
</dbReference>
<evidence type="ECO:0000256" key="1">
    <source>
        <dbReference type="SAM" id="MobiDB-lite"/>
    </source>
</evidence>
<evidence type="ECO:0000259" key="2">
    <source>
        <dbReference type="Pfam" id="PF00534"/>
    </source>
</evidence>
<evidence type="ECO:0000313" key="5">
    <source>
        <dbReference type="Proteomes" id="UP000474957"/>
    </source>
</evidence>
<evidence type="ECO:0000313" key="4">
    <source>
        <dbReference type="EMBL" id="MSU90633.1"/>
    </source>
</evidence>
<dbReference type="InterPro" id="IPR029044">
    <property type="entry name" value="Nucleotide-diphossugar_trans"/>
</dbReference>
<comment type="caution">
    <text evidence="4">The sequence shown here is derived from an EMBL/GenBank/DDBJ whole genome shotgun (WGS) entry which is preliminary data.</text>
</comment>
<dbReference type="InterPro" id="IPR001173">
    <property type="entry name" value="Glyco_trans_2-like"/>
</dbReference>
<feature type="compositionally biased region" description="Basic residues" evidence="1">
    <location>
        <begin position="20"/>
        <end position="37"/>
    </location>
</feature>
<keyword evidence="4" id="KW-0808">Transferase</keyword>
<feature type="region of interest" description="Disordered" evidence="1">
    <location>
        <begin position="12"/>
        <end position="49"/>
    </location>
</feature>
<dbReference type="InterPro" id="IPR001296">
    <property type="entry name" value="Glyco_trans_1"/>
</dbReference>
<feature type="region of interest" description="Disordered" evidence="1">
    <location>
        <begin position="394"/>
        <end position="415"/>
    </location>
</feature>
<gene>
    <name evidence="4" type="ORF">GE300_13585</name>
</gene>
<protein>
    <submittedName>
        <fullName evidence="4">Glycosyltransferase</fullName>
    </submittedName>
</protein>
<dbReference type="SUPFAM" id="SSF53448">
    <property type="entry name" value="Nucleotide-diphospho-sugar transferases"/>
    <property type="match status" value="1"/>
</dbReference>
<dbReference type="Gene3D" id="3.90.550.10">
    <property type="entry name" value="Spore Coat Polysaccharide Biosynthesis Protein SpsA, Chain A"/>
    <property type="match status" value="1"/>
</dbReference>
<proteinExistence type="predicted"/>
<keyword evidence="5" id="KW-1185">Reference proteome</keyword>
<evidence type="ECO:0000259" key="3">
    <source>
        <dbReference type="Pfam" id="PF00535"/>
    </source>
</evidence>
<dbReference type="CDD" id="cd00761">
    <property type="entry name" value="Glyco_tranf_GTA_type"/>
    <property type="match status" value="1"/>
</dbReference>
<dbReference type="SUPFAM" id="SSF53756">
    <property type="entry name" value="UDP-Glycosyltransferase/glycogen phosphorylase"/>
    <property type="match status" value="1"/>
</dbReference>
<name>A0A6L5Z240_9RHOB</name>
<sequence length="950" mass="102745">MGRGLVRAARGAVRAGRPAAGHRHAQHAVQPQRRRAVPRLPPDQQGGRRRMSGLRVAVVIPVFRHSALADEAIASALALGERVAVVAVDDGCPNAETRIALDGWQAAHPGRFHRLHQANRGLSGARNTGIDFALARYPQLEAVFPLDADNRLDPHAMDLFAHLLDGQPQADWFYPNFDMFGLNDGYHNGGPFSLARMAESNHCEAGSLIRRRLLDAGLRFDETMRGGYEDWEFWLSAAAAGFRGQPVAQAFFRYRKRPESMLAGSHDNDVVLRAEIRRRHRWLFDRDGVARHAAAEAPRYALIETGSPSRVALCTDPMQPRPGERDTLIGEFLAARARPGQVPRPVAWVLARPAALAALRAAGLAPAALWHLHAALADAEVAVIRLRRHPDGQRRITARPPAAPPAAQRARPLRKRERVVAEQAHRIARDRQFEALTEADLLMIRTATVAEFAFPNFKKESRAEQSVLKRIERARVAEVTVELETAPTVDGAAPPQALRGLIRGVRAADKRDGGYLQQLRPWRKDPAVTGPANMNWALRAHSMGGVPLPHDPAPGTHIGFVAPIFQFGGVEKCIVALADALKRQGVHCHLFVYGNVAMAGTGWLTAPFETVHQISDPKLRDWRGPQYLGTNLAATPSPALLRDMLGPLSGMDAVIATGCAALFHGLGALRSKGILNLSWEHLLETGGYGRAYGTPYLGVAYEGGLDLILTCSTRLADWMHAQGVPSAKLLPIPNGPGFPMPAPAVRAALQARRARPADAPLRVGFLGRLDAQKGADRYLEIARACAGLPIEFSLTGSAVIAAQSGLTIPDSVARYPAAFGIDELAEAFARLDVLLMPSRDEGLPLTIMEAQRVGVIPVATDVGAVAEAIRDGETGFLVENHGVVDQMTALLRRLLRDPDLRQRVSGQAAGPEGRWDLNASALMGALAPRLAARDTAESRQAAIGRSASAP</sequence>
<dbReference type="Gene3D" id="3.40.50.2000">
    <property type="entry name" value="Glycogen Phosphorylase B"/>
    <property type="match status" value="2"/>
</dbReference>
<dbReference type="GO" id="GO:0016757">
    <property type="term" value="F:glycosyltransferase activity"/>
    <property type="evidence" value="ECO:0007669"/>
    <property type="project" value="UniProtKB-ARBA"/>
</dbReference>
<feature type="domain" description="Glycosyltransferase 2-like" evidence="3">
    <location>
        <begin position="58"/>
        <end position="159"/>
    </location>
</feature>
<organism evidence="4 5">
    <name type="scientific">Halovulum marinum</name>
    <dbReference type="NCBI Taxonomy" id="2662447"/>
    <lineage>
        <taxon>Bacteria</taxon>
        <taxon>Pseudomonadati</taxon>
        <taxon>Pseudomonadota</taxon>
        <taxon>Alphaproteobacteria</taxon>
        <taxon>Rhodobacterales</taxon>
        <taxon>Paracoccaceae</taxon>
        <taxon>Halovulum</taxon>
    </lineage>
</organism>
<dbReference type="Pfam" id="PF00534">
    <property type="entry name" value="Glycos_transf_1"/>
    <property type="match status" value="1"/>
</dbReference>
<dbReference type="EMBL" id="WIND01000011">
    <property type="protein sequence ID" value="MSU90633.1"/>
    <property type="molecule type" value="Genomic_DNA"/>
</dbReference>
<feature type="domain" description="Glycosyl transferase family 1" evidence="2">
    <location>
        <begin position="763"/>
        <end position="907"/>
    </location>
</feature>